<organism evidence="16 17">
    <name type="scientific">Penicillium nalgiovense</name>
    <dbReference type="NCBI Taxonomy" id="60175"/>
    <lineage>
        <taxon>Eukaryota</taxon>
        <taxon>Fungi</taxon>
        <taxon>Dikarya</taxon>
        <taxon>Ascomycota</taxon>
        <taxon>Pezizomycotina</taxon>
        <taxon>Eurotiomycetes</taxon>
        <taxon>Eurotiomycetidae</taxon>
        <taxon>Eurotiales</taxon>
        <taxon>Aspergillaceae</taxon>
        <taxon>Penicillium</taxon>
    </lineage>
</organism>
<evidence type="ECO:0000256" key="1">
    <source>
        <dbReference type="ARBA" id="ARBA00004123"/>
    </source>
</evidence>
<evidence type="ECO:0000256" key="7">
    <source>
        <dbReference type="ARBA" id="ARBA00023015"/>
    </source>
</evidence>
<dbReference type="EMBL" id="CAJVNV010000063">
    <property type="protein sequence ID" value="CAG8008415.1"/>
    <property type="molecule type" value="Genomic_DNA"/>
</dbReference>
<gene>
    <name evidence="16" type="ORF">PNAL_LOCUS2094</name>
</gene>
<evidence type="ECO:0000259" key="15">
    <source>
        <dbReference type="PROSITE" id="PS50157"/>
    </source>
</evidence>
<dbReference type="Proteomes" id="UP001153461">
    <property type="component" value="Unassembled WGS sequence"/>
</dbReference>
<dbReference type="GO" id="GO:0048315">
    <property type="term" value="P:conidium formation"/>
    <property type="evidence" value="ECO:0007669"/>
    <property type="project" value="UniProtKB-KW"/>
</dbReference>
<evidence type="ECO:0000256" key="5">
    <source>
        <dbReference type="ARBA" id="ARBA00022833"/>
    </source>
</evidence>
<dbReference type="PANTHER" id="PTHR14003">
    <property type="entry name" value="TRANSCRIPTIONAL REPRESSOR PROTEIN YY"/>
    <property type="match status" value="1"/>
</dbReference>
<keyword evidence="11" id="KW-0539">Nucleus</keyword>
<keyword evidence="9" id="KW-0010">Activator</keyword>
<dbReference type="InterPro" id="IPR036236">
    <property type="entry name" value="Znf_C2H2_sf"/>
</dbReference>
<keyword evidence="5" id="KW-0862">Zinc</keyword>
<feature type="domain" description="C2H2-type" evidence="15">
    <location>
        <begin position="240"/>
        <end position="269"/>
    </location>
</feature>
<evidence type="ECO:0000256" key="10">
    <source>
        <dbReference type="ARBA" id="ARBA00023163"/>
    </source>
</evidence>
<comment type="subcellular location">
    <subcellularLocation>
        <location evidence="1">Nucleus</location>
    </subcellularLocation>
</comment>
<dbReference type="InterPro" id="IPR013087">
    <property type="entry name" value="Znf_C2H2_type"/>
</dbReference>
<protein>
    <recommendedName>
        <fullName evidence="13">C2H2 type master regulator of conidiophore development brlA</fullName>
    </recommendedName>
</protein>
<keyword evidence="4 14" id="KW-0863">Zinc-finger</keyword>
<accession>A0A9W4HGZ4</accession>
<keyword evidence="12" id="KW-0183">Conidiation</keyword>
<reference evidence="16" key="1">
    <citation type="submission" date="2021-07" db="EMBL/GenBank/DDBJ databases">
        <authorList>
            <person name="Branca A.L. A."/>
        </authorList>
    </citation>
    <scope>NUCLEOTIDE SEQUENCE</scope>
</reference>
<feature type="domain" description="C2H2-type" evidence="15">
    <location>
        <begin position="210"/>
        <end position="239"/>
    </location>
</feature>
<dbReference type="OrthoDB" id="10263760at2759"/>
<dbReference type="PROSITE" id="PS50157">
    <property type="entry name" value="ZINC_FINGER_C2H2_2"/>
    <property type="match status" value="2"/>
</dbReference>
<dbReference type="GO" id="GO:0008270">
    <property type="term" value="F:zinc ion binding"/>
    <property type="evidence" value="ECO:0007669"/>
    <property type="project" value="UniProtKB-KW"/>
</dbReference>
<dbReference type="GO" id="GO:0005634">
    <property type="term" value="C:nucleus"/>
    <property type="evidence" value="ECO:0007669"/>
    <property type="project" value="UniProtKB-SubCell"/>
</dbReference>
<comment type="caution">
    <text evidence="16">The sequence shown here is derived from an EMBL/GenBank/DDBJ whole genome shotgun (WGS) entry which is preliminary data.</text>
</comment>
<evidence type="ECO:0000256" key="13">
    <source>
        <dbReference type="ARBA" id="ARBA00044085"/>
    </source>
</evidence>
<evidence type="ECO:0000256" key="2">
    <source>
        <dbReference type="ARBA" id="ARBA00022723"/>
    </source>
</evidence>
<evidence type="ECO:0000256" key="9">
    <source>
        <dbReference type="ARBA" id="ARBA00023159"/>
    </source>
</evidence>
<evidence type="ECO:0000256" key="6">
    <source>
        <dbReference type="ARBA" id="ARBA00022969"/>
    </source>
</evidence>
<evidence type="ECO:0000256" key="12">
    <source>
        <dbReference type="ARBA" id="ARBA00023321"/>
    </source>
</evidence>
<sequence length="305" mass="33675">MSANMLSSAGSPQIEQPITTLSSQIGGENNLPFSNGIQIPCYDRAEQKAIGNPDPVQWAGMEFYQNHGGLASYQAFPHSVQKHEGGCDGHYHGQTGCSIDPRSIHCGSRPVVCWLGCLPTSVPFNHLLLGSPPGHFDYIPSFFKTCLFPKQVNINSPYPKSLEELRHDSQNDVAGPCQAFGQPGNVLYGSQDPANLSLGGSQTNIPRRQFRCDVRGCEGHFKLRKTLNRHLAGHSGERPHVCWVPGCQRSFLRRDNLKAHYATHGRRKGRNRYVATLDKTASVYNPEFCGQLTPEGWPLDYSGED</sequence>
<evidence type="ECO:0000256" key="3">
    <source>
        <dbReference type="ARBA" id="ARBA00022737"/>
    </source>
</evidence>
<dbReference type="PROSITE" id="PS00028">
    <property type="entry name" value="ZINC_FINGER_C2H2_1"/>
    <property type="match status" value="2"/>
</dbReference>
<keyword evidence="7" id="KW-0805">Transcription regulation</keyword>
<dbReference type="GO" id="GO:0000785">
    <property type="term" value="C:chromatin"/>
    <property type="evidence" value="ECO:0007669"/>
    <property type="project" value="TreeGrafter"/>
</dbReference>
<evidence type="ECO:0000256" key="8">
    <source>
        <dbReference type="ARBA" id="ARBA00023125"/>
    </source>
</evidence>
<evidence type="ECO:0000313" key="17">
    <source>
        <dbReference type="Proteomes" id="UP001153461"/>
    </source>
</evidence>
<keyword evidence="6" id="KW-0749">Sporulation</keyword>
<dbReference type="Gene3D" id="3.30.160.60">
    <property type="entry name" value="Classic Zinc Finger"/>
    <property type="match status" value="1"/>
</dbReference>
<dbReference type="SMART" id="SM00355">
    <property type="entry name" value="ZnF_C2H2"/>
    <property type="match status" value="2"/>
</dbReference>
<dbReference type="PANTHER" id="PTHR14003:SF19">
    <property type="entry name" value="YY2 TRANSCRIPTION FACTOR"/>
    <property type="match status" value="1"/>
</dbReference>
<dbReference type="GO" id="GO:0000981">
    <property type="term" value="F:DNA-binding transcription factor activity, RNA polymerase II-specific"/>
    <property type="evidence" value="ECO:0007669"/>
    <property type="project" value="TreeGrafter"/>
</dbReference>
<evidence type="ECO:0000256" key="14">
    <source>
        <dbReference type="PROSITE-ProRule" id="PRU00042"/>
    </source>
</evidence>
<dbReference type="GO" id="GO:0000978">
    <property type="term" value="F:RNA polymerase II cis-regulatory region sequence-specific DNA binding"/>
    <property type="evidence" value="ECO:0007669"/>
    <property type="project" value="TreeGrafter"/>
</dbReference>
<evidence type="ECO:0000256" key="11">
    <source>
        <dbReference type="ARBA" id="ARBA00023242"/>
    </source>
</evidence>
<dbReference type="SUPFAM" id="SSF57667">
    <property type="entry name" value="beta-beta-alpha zinc fingers"/>
    <property type="match status" value="2"/>
</dbReference>
<evidence type="ECO:0000256" key="4">
    <source>
        <dbReference type="ARBA" id="ARBA00022771"/>
    </source>
</evidence>
<proteinExistence type="predicted"/>
<keyword evidence="10" id="KW-0804">Transcription</keyword>
<keyword evidence="3" id="KW-0677">Repeat</keyword>
<keyword evidence="2" id="KW-0479">Metal-binding</keyword>
<evidence type="ECO:0000313" key="16">
    <source>
        <dbReference type="EMBL" id="CAG8008415.1"/>
    </source>
</evidence>
<name>A0A9W4HGZ4_PENNA</name>
<dbReference type="AlphaFoldDB" id="A0A9W4HGZ4"/>
<keyword evidence="8" id="KW-0238">DNA-binding</keyword>
<dbReference type="GO" id="GO:0005667">
    <property type="term" value="C:transcription regulator complex"/>
    <property type="evidence" value="ECO:0007669"/>
    <property type="project" value="TreeGrafter"/>
</dbReference>
<dbReference type="GO" id="GO:0030435">
    <property type="term" value="P:sporulation resulting in formation of a cellular spore"/>
    <property type="evidence" value="ECO:0007669"/>
    <property type="project" value="UniProtKB-KW"/>
</dbReference>